<dbReference type="CDD" id="cd01650">
    <property type="entry name" value="RT_nLTR_like"/>
    <property type="match status" value="1"/>
</dbReference>
<organism evidence="2 3">
    <name type="scientific">Lasius niger</name>
    <name type="common">Black garden ant</name>
    <dbReference type="NCBI Taxonomy" id="67767"/>
    <lineage>
        <taxon>Eukaryota</taxon>
        <taxon>Metazoa</taxon>
        <taxon>Ecdysozoa</taxon>
        <taxon>Arthropoda</taxon>
        <taxon>Hexapoda</taxon>
        <taxon>Insecta</taxon>
        <taxon>Pterygota</taxon>
        <taxon>Neoptera</taxon>
        <taxon>Endopterygota</taxon>
        <taxon>Hymenoptera</taxon>
        <taxon>Apocrita</taxon>
        <taxon>Aculeata</taxon>
        <taxon>Formicoidea</taxon>
        <taxon>Formicidae</taxon>
        <taxon>Formicinae</taxon>
        <taxon>Lasius</taxon>
        <taxon>Lasius</taxon>
    </lineage>
</organism>
<dbReference type="EMBL" id="LBMM01014483">
    <property type="protein sequence ID" value="KMQ85159.1"/>
    <property type="molecule type" value="Genomic_DNA"/>
</dbReference>
<dbReference type="SUPFAM" id="SSF56672">
    <property type="entry name" value="DNA/RNA polymerases"/>
    <property type="match status" value="1"/>
</dbReference>
<dbReference type="OrthoDB" id="7701509at2759"/>
<dbReference type="PROSITE" id="PS50878">
    <property type="entry name" value="RT_POL"/>
    <property type="match status" value="1"/>
</dbReference>
<comment type="caution">
    <text evidence="2">The sequence shown here is derived from an EMBL/GenBank/DDBJ whole genome shotgun (WGS) entry which is preliminary data.</text>
</comment>
<dbReference type="InterPro" id="IPR052560">
    <property type="entry name" value="RdDP_mobile_element"/>
</dbReference>
<evidence type="ECO:0000313" key="2">
    <source>
        <dbReference type="EMBL" id="KMQ85159.1"/>
    </source>
</evidence>
<dbReference type="InterPro" id="IPR043502">
    <property type="entry name" value="DNA/RNA_pol_sf"/>
</dbReference>
<dbReference type="GO" id="GO:0071897">
    <property type="term" value="P:DNA biosynthetic process"/>
    <property type="evidence" value="ECO:0007669"/>
    <property type="project" value="UniProtKB-ARBA"/>
</dbReference>
<reference evidence="2 3" key="1">
    <citation type="submission" date="2015-04" db="EMBL/GenBank/DDBJ databases">
        <title>Lasius niger genome sequencing.</title>
        <authorList>
            <person name="Konorov E.A."/>
            <person name="Nikitin M.A."/>
            <person name="Kirill M.V."/>
            <person name="Chang P."/>
        </authorList>
    </citation>
    <scope>NUCLEOTIDE SEQUENCE [LARGE SCALE GENOMIC DNA]</scope>
    <source>
        <tissue evidence="2">Whole</tissue>
    </source>
</reference>
<dbReference type="STRING" id="67767.A0A0J7K4D8"/>
<sequence length="577" mass="66370">METLLQFAQQPNSYFLHLEYDKTFQMQASGSPRPAAKFQLRNPKQCQKRHGNPLPPSVLHKSFSSLFDFPSNHSCRIFDEPFNIRELESIIKSLKIRSSPGLDKIDYNLISSLPDFFWPILLNIFNDLLSKGAFPHSWHHSLVFLIPKNTPGTFPPISLTSCCLKLIEKLILSRLDWWIKKNRLLPKCQSGFRKNKSCHDNISMLSTEIYNGFVSRQSTACVFLDIAGAFDNVIPNILIDDPIEMGLSPKICLFIYNLIHFRELQFVINGELTEPRFLHKRVPQGSILSPILFNIYVAKCMKCTSKECEIIQFADDIAIFARSTRIDLSLRALETFTYKLASFLKFRGLDISPHKSALVVFSRKRIDPFSFCINLCGVSIKSSSHHKFLGITLDYKINRHKFIESLKRKCVKLTNIIRSLRGIWWGASPCLLINIYKSLVRSSMEYGCFILPTNSHKYMYKFEKIQNRALKFCIGLRQSSPSNVVLAETCTSSLKNRFLLFASNYILKAFAVEDNPIIDKPYDLQINLIKNSRFNISKIFLLYKAFIAYKKYKSKIAFFPGPPSIISLMNPKIFILA</sequence>
<dbReference type="PANTHER" id="PTHR36688:SF1">
    <property type="entry name" value="ENDONUCLEASE_EXONUCLEASE_PHOSPHATASE DOMAIN-CONTAINING PROTEIN"/>
    <property type="match status" value="1"/>
</dbReference>
<dbReference type="Pfam" id="PF00078">
    <property type="entry name" value="RVT_1"/>
    <property type="match status" value="1"/>
</dbReference>
<dbReference type="Proteomes" id="UP000036403">
    <property type="component" value="Unassembled WGS sequence"/>
</dbReference>
<evidence type="ECO:0000313" key="3">
    <source>
        <dbReference type="Proteomes" id="UP000036403"/>
    </source>
</evidence>
<gene>
    <name evidence="2" type="ORF">RF55_16453</name>
</gene>
<dbReference type="PANTHER" id="PTHR36688">
    <property type="entry name" value="ENDO/EXONUCLEASE/PHOSPHATASE DOMAIN-CONTAINING PROTEIN"/>
    <property type="match status" value="1"/>
</dbReference>
<keyword evidence="3" id="KW-1185">Reference proteome</keyword>
<dbReference type="PaxDb" id="67767-A0A0J7K4D8"/>
<dbReference type="AlphaFoldDB" id="A0A0J7K4D8"/>
<protein>
    <submittedName>
        <fullName evidence="2">Pol-like protein</fullName>
    </submittedName>
</protein>
<dbReference type="InterPro" id="IPR000477">
    <property type="entry name" value="RT_dom"/>
</dbReference>
<accession>A0A0J7K4D8</accession>
<name>A0A0J7K4D8_LASNI</name>
<feature type="domain" description="Reverse transcriptase" evidence="1">
    <location>
        <begin position="127"/>
        <end position="393"/>
    </location>
</feature>
<evidence type="ECO:0000259" key="1">
    <source>
        <dbReference type="PROSITE" id="PS50878"/>
    </source>
</evidence>
<proteinExistence type="predicted"/>